<dbReference type="GO" id="GO:0009421">
    <property type="term" value="C:bacterial-type flagellum filament cap"/>
    <property type="evidence" value="ECO:0007669"/>
    <property type="project" value="InterPro"/>
</dbReference>
<dbReference type="Proteomes" id="UP000593994">
    <property type="component" value="Chromosome"/>
</dbReference>
<feature type="domain" description="Flagellar hook-associated protein 2 N-terminal" evidence="6">
    <location>
        <begin position="10"/>
        <end position="106"/>
    </location>
</feature>
<proteinExistence type="inferred from homology"/>
<gene>
    <name evidence="8" type="primary">fliD</name>
    <name evidence="8" type="ORF">HUE88_13110</name>
</gene>
<reference evidence="8 9" key="1">
    <citation type="submission" date="2020-05" db="EMBL/GenBank/DDBJ databases">
        <title>Sulfurimonas marisnigri, sp. nov., and Sulfurimonas baltica, sp. nov., manganese oxide reducing chemolithoautotrophs of the class Epsilonproteobacteria isolated from the pelagic redoxclines of the Black and Baltic Seas and emended description of the genus Sulfurimonas.</title>
        <authorList>
            <person name="Henkel J.V."/>
            <person name="Laudan C."/>
            <person name="Werner J."/>
            <person name="Neu T."/>
            <person name="Plewe S."/>
            <person name="Sproer C."/>
            <person name="Bunk B."/>
            <person name="Schulz-Vogt H.N."/>
        </authorList>
    </citation>
    <scope>NUCLEOTIDE SEQUENCE [LARGE SCALE GENOMIC DNA]</scope>
    <source>
        <strain evidence="8 9">GD2</strain>
    </source>
</reference>
<keyword evidence="8" id="KW-0282">Flagellum</keyword>
<keyword evidence="3" id="KW-0175">Coiled coil</keyword>
<comment type="similarity">
    <text evidence="1 5">Belongs to the FliD family.</text>
</comment>
<evidence type="ECO:0000259" key="6">
    <source>
        <dbReference type="Pfam" id="PF02465"/>
    </source>
</evidence>
<dbReference type="PANTHER" id="PTHR30288:SF0">
    <property type="entry name" value="FLAGELLAR HOOK-ASSOCIATED PROTEIN 2"/>
    <property type="match status" value="1"/>
</dbReference>
<evidence type="ECO:0000313" key="9">
    <source>
        <dbReference type="Proteomes" id="UP000593994"/>
    </source>
</evidence>
<comment type="subunit">
    <text evidence="2 5">Homopentamer.</text>
</comment>
<keyword evidence="8" id="KW-0969">Cilium</keyword>
<dbReference type="GO" id="GO:0005576">
    <property type="term" value="C:extracellular region"/>
    <property type="evidence" value="ECO:0007669"/>
    <property type="project" value="UniProtKB-SubCell"/>
</dbReference>
<keyword evidence="9" id="KW-1185">Reference proteome</keyword>
<dbReference type="GO" id="GO:0007155">
    <property type="term" value="P:cell adhesion"/>
    <property type="evidence" value="ECO:0007669"/>
    <property type="project" value="InterPro"/>
</dbReference>
<evidence type="ECO:0000256" key="1">
    <source>
        <dbReference type="ARBA" id="ARBA00009764"/>
    </source>
</evidence>
<evidence type="ECO:0000256" key="3">
    <source>
        <dbReference type="ARBA" id="ARBA00023054"/>
    </source>
</evidence>
<name>A0A7S7RN28_9BACT</name>
<dbReference type="InterPro" id="IPR010809">
    <property type="entry name" value="FliD_C"/>
</dbReference>
<comment type="function">
    <text evidence="5">Required for morphogenesis and for the elongation of the flagellar filament by facilitating polymerization of the flagellin monomers at the tip of growing filament. Forms a capping structure, which prevents flagellin subunits (transported through the central channel of the flagellum) from leaking out without polymerization at the distal end.</text>
</comment>
<feature type="domain" description="Flagellar hook-associated protein 2 C-terminal" evidence="7">
    <location>
        <begin position="213"/>
        <end position="439"/>
    </location>
</feature>
<dbReference type="Pfam" id="PF02465">
    <property type="entry name" value="FliD_N"/>
    <property type="match status" value="1"/>
</dbReference>
<keyword evidence="5" id="KW-0964">Secreted</keyword>
<dbReference type="InterPro" id="IPR040026">
    <property type="entry name" value="FliD"/>
</dbReference>
<protein>
    <recommendedName>
        <fullName evidence="5">Flagellar hook-associated protein 2</fullName>
        <shortName evidence="5">HAP2</shortName>
    </recommendedName>
    <alternativeName>
        <fullName evidence="5">Flagellar cap protein</fullName>
    </alternativeName>
</protein>
<dbReference type="Pfam" id="PF07195">
    <property type="entry name" value="FliD_C"/>
    <property type="match status" value="1"/>
</dbReference>
<dbReference type="GO" id="GO:0009424">
    <property type="term" value="C:bacterial-type flagellum hook"/>
    <property type="evidence" value="ECO:0007669"/>
    <property type="project" value="UniProtKB-UniRule"/>
</dbReference>
<dbReference type="PANTHER" id="PTHR30288">
    <property type="entry name" value="FLAGELLAR CAP/ASSEMBLY PROTEIN FLID"/>
    <property type="match status" value="1"/>
</dbReference>
<dbReference type="KEGG" id="sbal:HUE88_13110"/>
<accession>A0A7S7RN28</accession>
<dbReference type="InterPro" id="IPR003481">
    <property type="entry name" value="FliD_N"/>
</dbReference>
<dbReference type="AlphaFoldDB" id="A0A7S7RN28"/>
<evidence type="ECO:0000313" key="8">
    <source>
        <dbReference type="EMBL" id="QOY52005.1"/>
    </source>
</evidence>
<evidence type="ECO:0000256" key="2">
    <source>
        <dbReference type="ARBA" id="ARBA00011255"/>
    </source>
</evidence>
<dbReference type="EMBL" id="CP054492">
    <property type="protein sequence ID" value="QOY52005.1"/>
    <property type="molecule type" value="Genomic_DNA"/>
</dbReference>
<comment type="subcellular location">
    <subcellularLocation>
        <location evidence="5">Secreted</location>
    </subcellularLocation>
    <subcellularLocation>
        <location evidence="5">Bacterial flagellum</location>
    </subcellularLocation>
</comment>
<organism evidence="8 9">
    <name type="scientific">Candidatus Sulfurimonas baltica</name>
    <dbReference type="NCBI Taxonomy" id="2740404"/>
    <lineage>
        <taxon>Bacteria</taxon>
        <taxon>Pseudomonadati</taxon>
        <taxon>Campylobacterota</taxon>
        <taxon>Epsilonproteobacteria</taxon>
        <taxon>Campylobacterales</taxon>
        <taxon>Sulfurimonadaceae</taxon>
        <taxon>Sulfurimonas</taxon>
    </lineage>
</organism>
<evidence type="ECO:0000259" key="7">
    <source>
        <dbReference type="Pfam" id="PF07195"/>
    </source>
</evidence>
<keyword evidence="8" id="KW-0966">Cell projection</keyword>
<dbReference type="RefSeq" id="WP_194369651.1">
    <property type="nucleotide sequence ID" value="NZ_CP054492.1"/>
</dbReference>
<evidence type="ECO:0000256" key="4">
    <source>
        <dbReference type="ARBA" id="ARBA00023143"/>
    </source>
</evidence>
<dbReference type="GO" id="GO:0071973">
    <property type="term" value="P:bacterial-type flagellum-dependent cell motility"/>
    <property type="evidence" value="ECO:0007669"/>
    <property type="project" value="TreeGrafter"/>
</dbReference>
<sequence length="456" mass="49213">MAISSLGVGSSILTQDVIDQLRAADDAQFINPIDRSISADKAKQDELDVVDAHMTNLIDSINEIKSNTLFDERSAEVTGTSVEVTADANTDVQDFTLNVVNLATKQIEQSGAFALNTETIATAAGSINLNIDGLDFSIAYDETTTLDDLKNAINDAATDKANATVVQISAGEFRLFVSSADTGTTQDITITDSTGNLTDTRLTTDMTAIQTGVDANFTFNGQAITRTSNNIDDLVTGLNITLKEVGLSTVSVQQNLETIMEKFDSFVEHYNATISELNKMTTPGEEEEDRGVFSKESTIKSMKSSIESMVLSIGGGVGSMIDYGFDVDKDGVMSLDKDLLTEKLNDNSTNVEAFFAGGTFTNPDASTVLLDGAFTEFSTKVESYTKYNAILDQFRDSITHNISSLEDRKESATARLEAKYEIMAKRFAAYDLMISKFNSASSMFTQMANAQTAASN</sequence>
<evidence type="ECO:0000256" key="5">
    <source>
        <dbReference type="RuleBase" id="RU362066"/>
    </source>
</evidence>
<keyword evidence="4 5" id="KW-0975">Bacterial flagellum</keyword>